<name>A0A3M7KZB5_AUXPR</name>
<feature type="domain" description="Rad4 beta-hairpin" evidence="2">
    <location>
        <begin position="557"/>
        <end position="608"/>
    </location>
</feature>
<dbReference type="SMART" id="SM01030">
    <property type="entry name" value="BHD_1"/>
    <property type="match status" value="1"/>
</dbReference>
<reference evidence="5" key="1">
    <citation type="journal article" date="2018" name="Algal Res.">
        <title>Characterization of plant carbon substrate utilization by Auxenochlorella protothecoides.</title>
        <authorList>
            <person name="Vogler B.W."/>
            <person name="Starkenburg S.R."/>
            <person name="Sudasinghe N."/>
            <person name="Schambach J.Y."/>
            <person name="Rollin J.A."/>
            <person name="Pattathil S."/>
            <person name="Barry A.N."/>
        </authorList>
    </citation>
    <scope>NUCLEOTIDE SEQUENCE [LARGE SCALE GENOMIC DNA]</scope>
    <source>
        <strain evidence="5">UTEX 25</strain>
    </source>
</reference>
<feature type="compositionally biased region" description="Polar residues" evidence="1">
    <location>
        <begin position="11"/>
        <end position="22"/>
    </location>
</feature>
<dbReference type="GO" id="GO:0005737">
    <property type="term" value="C:cytoplasm"/>
    <property type="evidence" value="ECO:0007669"/>
    <property type="project" value="TreeGrafter"/>
</dbReference>
<dbReference type="Gene3D" id="3.90.260.10">
    <property type="entry name" value="Transglutaminase-like"/>
    <property type="match status" value="1"/>
</dbReference>
<dbReference type="Gene3D" id="2.20.20.110">
    <property type="entry name" value="Rad4, beta-hairpin domain BHD1"/>
    <property type="match status" value="1"/>
</dbReference>
<dbReference type="GO" id="GO:0071942">
    <property type="term" value="C:XPC complex"/>
    <property type="evidence" value="ECO:0007669"/>
    <property type="project" value="TreeGrafter"/>
</dbReference>
<dbReference type="GO" id="GO:0003697">
    <property type="term" value="F:single-stranded DNA binding"/>
    <property type="evidence" value="ECO:0007669"/>
    <property type="project" value="TreeGrafter"/>
</dbReference>
<organism evidence="4 5">
    <name type="scientific">Auxenochlorella protothecoides</name>
    <name type="common">Green microalga</name>
    <name type="synonym">Chlorella protothecoides</name>
    <dbReference type="NCBI Taxonomy" id="3075"/>
    <lineage>
        <taxon>Eukaryota</taxon>
        <taxon>Viridiplantae</taxon>
        <taxon>Chlorophyta</taxon>
        <taxon>core chlorophytes</taxon>
        <taxon>Trebouxiophyceae</taxon>
        <taxon>Chlorellales</taxon>
        <taxon>Chlorellaceae</taxon>
        <taxon>Auxenochlorella</taxon>
    </lineage>
</organism>
<evidence type="ECO:0000313" key="5">
    <source>
        <dbReference type="Proteomes" id="UP000279271"/>
    </source>
</evidence>
<dbReference type="Proteomes" id="UP000279271">
    <property type="component" value="Unassembled WGS sequence"/>
</dbReference>
<dbReference type="InterPro" id="IPR018325">
    <property type="entry name" value="Rad4/PNGase_transGLS-fold"/>
</dbReference>
<dbReference type="GO" id="GO:0000111">
    <property type="term" value="C:nucleotide-excision repair factor 2 complex"/>
    <property type="evidence" value="ECO:0007669"/>
    <property type="project" value="TreeGrafter"/>
</dbReference>
<dbReference type="EMBL" id="QOKY01000179">
    <property type="protein sequence ID" value="RMZ54486.1"/>
    <property type="molecule type" value="Genomic_DNA"/>
</dbReference>
<dbReference type="InterPro" id="IPR004583">
    <property type="entry name" value="DNA_repair_Rad4"/>
</dbReference>
<dbReference type="GO" id="GO:0006289">
    <property type="term" value="P:nucleotide-excision repair"/>
    <property type="evidence" value="ECO:0007669"/>
    <property type="project" value="InterPro"/>
</dbReference>
<feature type="compositionally biased region" description="Low complexity" evidence="1">
    <location>
        <begin position="870"/>
        <end position="881"/>
    </location>
</feature>
<evidence type="ECO:0000259" key="2">
    <source>
        <dbReference type="SMART" id="SM01030"/>
    </source>
</evidence>
<accession>A0A3M7KZB5</accession>
<proteinExistence type="predicted"/>
<feature type="region of interest" description="Disordered" evidence="1">
    <location>
        <begin position="634"/>
        <end position="677"/>
    </location>
</feature>
<feature type="region of interest" description="Disordered" evidence="1">
    <location>
        <begin position="382"/>
        <end position="419"/>
    </location>
</feature>
<feature type="region of interest" description="Disordered" evidence="1">
    <location>
        <begin position="900"/>
        <end position="921"/>
    </location>
</feature>
<dbReference type="SUPFAM" id="SSF54001">
    <property type="entry name" value="Cysteine proteinases"/>
    <property type="match status" value="1"/>
</dbReference>
<dbReference type="GO" id="GO:0003684">
    <property type="term" value="F:damaged DNA binding"/>
    <property type="evidence" value="ECO:0007669"/>
    <property type="project" value="InterPro"/>
</dbReference>
<feature type="compositionally biased region" description="Low complexity" evidence="1">
    <location>
        <begin position="85"/>
        <end position="102"/>
    </location>
</feature>
<dbReference type="InterPro" id="IPR018328">
    <property type="entry name" value="Rad4_beta-hairpin_dom3"/>
</dbReference>
<dbReference type="InterPro" id="IPR042488">
    <property type="entry name" value="Rad4_BHD3_sf"/>
</dbReference>
<comment type="caution">
    <text evidence="4">The sequence shown here is derived from an EMBL/GenBank/DDBJ whole genome shotgun (WGS) entry which is preliminary data.</text>
</comment>
<dbReference type="AlphaFoldDB" id="A0A3M7KZB5"/>
<protein>
    <recommendedName>
        <fullName evidence="6">Rad4 beta-hairpin domain-containing protein</fullName>
    </recommendedName>
</protein>
<dbReference type="GO" id="GO:0006298">
    <property type="term" value="P:mismatch repair"/>
    <property type="evidence" value="ECO:0007669"/>
    <property type="project" value="TreeGrafter"/>
</dbReference>
<dbReference type="InterPro" id="IPR018326">
    <property type="entry name" value="Rad4_beta-hairpin_dom1"/>
</dbReference>
<dbReference type="InterPro" id="IPR036985">
    <property type="entry name" value="Transglutaminase-like_sf"/>
</dbReference>
<gene>
    <name evidence="4" type="ORF">APUTEX25_002062</name>
</gene>
<sequence>ASKDTALMSANDASLAQASHGSLSAALQRRTRKTGRTTSARLLPTTAACGAAAVVDRDAAILATPAELEENTEPAWLDWEEVGHESPASGGEGAGPAPVEAPASQGLGLSISLIGEGAPKPPAKRRGVSQADREASQRLHRSHALCLLGRALLYDAASSDAGLQARAVILSLLPPELAGSSPIPRADPSQRADPAQMGELLAWFRGGFRPLRRSAVQVTPADGEDALGATLRAARGIPAVVEQLQRVAAQRTGSVEELVAVFVAALRALGIAARTVRALCPCPLRPSAVMREEAGEVGARRLAGRPRKAAAAAADADSRKESAQAGKSQKPRRRKGRPNPGVDVSLDAGPSSATPAACGKRRRGDEELEQQLAMAMAATAFQQPVKEDGSTEGAPREPSTGFLSRNSARPEPQTGVLSVSTPGIGRFWVEVLVEGTAAPRWVQADPITGWWDRAADVERLHPSGRSLAYVVGCRAGGAKDLTRRYAANWVAAGRLRDGRWWDATLDPLRRLESRAAHLAAEAKEEPAVGACHSTDHLPAVSLAAREDDELAHRALQHERSVPRTQEGFRAHGVYVLERHIPKHQALRPGVKAHGMHRGEAYYVRKDLADVHTQDRWRRLGRDVLEEELARPAKALARRRAPGPSPGPAGEVSKTISGRVAGRDPPPDPAGVPPEATEPAAPLVHYYGEWQTRVAVPLAARNGKVPRNAMGNVEVPPLAHALPLGTVHLDLPSVFAVCQALRVDAAPALAGFEHRGGRATPCLRGVVVAAEHEGAVLELYWRQAREREARAEARRRQAAEAAWRSLLRALLARVRLQARYGEEGAGQGGSMQDAAATLLEPEARGGTTGTDGAYAPPRPQKPDTPEDRAARLAAAEAAQSRQAKFEHSAVGRATLKSVKAVQAERQAGRPPAGKDTAGDWLS</sequence>
<evidence type="ECO:0008006" key="6">
    <source>
        <dbReference type="Google" id="ProtNLM"/>
    </source>
</evidence>
<dbReference type="Pfam" id="PF03835">
    <property type="entry name" value="Rad4"/>
    <property type="match status" value="1"/>
</dbReference>
<dbReference type="Gene3D" id="3.30.70.2460">
    <property type="entry name" value="Rad4, beta-hairpin domain BHD3"/>
    <property type="match status" value="1"/>
</dbReference>
<feature type="domain" description="Rad4 beta-hairpin" evidence="3">
    <location>
        <begin position="704"/>
        <end position="779"/>
    </location>
</feature>
<dbReference type="Pfam" id="PF10403">
    <property type="entry name" value="BHD_1"/>
    <property type="match status" value="1"/>
</dbReference>
<evidence type="ECO:0000313" key="4">
    <source>
        <dbReference type="EMBL" id="RMZ54486.1"/>
    </source>
</evidence>
<feature type="region of interest" description="Disordered" evidence="1">
    <location>
        <begin position="300"/>
        <end position="367"/>
    </location>
</feature>
<dbReference type="InterPro" id="IPR038765">
    <property type="entry name" value="Papain-like_cys_pep_sf"/>
</dbReference>
<feature type="region of interest" description="Disordered" evidence="1">
    <location>
        <begin position="1"/>
        <end position="37"/>
    </location>
</feature>
<dbReference type="SMART" id="SM01032">
    <property type="entry name" value="BHD_3"/>
    <property type="match status" value="1"/>
</dbReference>
<evidence type="ECO:0000256" key="1">
    <source>
        <dbReference type="SAM" id="MobiDB-lite"/>
    </source>
</evidence>
<feature type="compositionally biased region" description="Basic and acidic residues" evidence="1">
    <location>
        <begin position="859"/>
        <end position="869"/>
    </location>
</feature>
<dbReference type="Pfam" id="PF10405">
    <property type="entry name" value="BHD_3"/>
    <property type="match status" value="1"/>
</dbReference>
<feature type="region of interest" description="Disordered" evidence="1">
    <location>
        <begin position="841"/>
        <end position="888"/>
    </location>
</feature>
<feature type="region of interest" description="Disordered" evidence="1">
    <location>
        <begin position="112"/>
        <end position="136"/>
    </location>
</feature>
<feature type="region of interest" description="Disordered" evidence="1">
    <location>
        <begin position="83"/>
        <end position="102"/>
    </location>
</feature>
<dbReference type="PANTHER" id="PTHR12135">
    <property type="entry name" value="DNA REPAIR PROTEIN XP-C / RAD4"/>
    <property type="match status" value="1"/>
</dbReference>
<feature type="non-terminal residue" evidence="4">
    <location>
        <position position="1"/>
    </location>
</feature>
<dbReference type="PANTHER" id="PTHR12135:SF0">
    <property type="entry name" value="DNA REPAIR PROTEIN COMPLEMENTING XP-C CELLS"/>
    <property type="match status" value="1"/>
</dbReference>
<evidence type="ECO:0000259" key="3">
    <source>
        <dbReference type="SMART" id="SM01032"/>
    </source>
</evidence>